<keyword evidence="2" id="KW-0067">ATP-binding</keyword>
<evidence type="ECO:0000256" key="1">
    <source>
        <dbReference type="ARBA" id="ARBA00022741"/>
    </source>
</evidence>
<proteinExistence type="predicted"/>
<dbReference type="GO" id="GO:0016887">
    <property type="term" value="F:ATP hydrolysis activity"/>
    <property type="evidence" value="ECO:0007669"/>
    <property type="project" value="InterPro"/>
</dbReference>
<dbReference type="Pfam" id="PF17863">
    <property type="entry name" value="AAA_lid_2"/>
    <property type="match status" value="1"/>
</dbReference>
<dbReference type="EMBL" id="DRWN01000042">
    <property type="protein sequence ID" value="HHK68555.1"/>
    <property type="molecule type" value="Genomic_DNA"/>
</dbReference>
<dbReference type="Gene3D" id="3.40.50.300">
    <property type="entry name" value="P-loop containing nucleotide triphosphate hydrolases"/>
    <property type="match status" value="1"/>
</dbReference>
<evidence type="ECO:0000313" key="4">
    <source>
        <dbReference type="EMBL" id="HHK68555.1"/>
    </source>
</evidence>
<dbReference type="GO" id="GO:0005524">
    <property type="term" value="F:ATP binding"/>
    <property type="evidence" value="ECO:0007669"/>
    <property type="project" value="UniProtKB-KW"/>
</dbReference>
<dbReference type="SMART" id="SM00382">
    <property type="entry name" value="AAA"/>
    <property type="match status" value="1"/>
</dbReference>
<dbReference type="SUPFAM" id="SSF52540">
    <property type="entry name" value="P-loop containing nucleoside triphosphate hydrolases"/>
    <property type="match status" value="1"/>
</dbReference>
<dbReference type="InterPro" id="IPR003593">
    <property type="entry name" value="AAA+_ATPase"/>
</dbReference>
<dbReference type="AlphaFoldDB" id="A0A7C5QNH7"/>
<sequence>MHERTFAAEVAENVKNEVGKVIVGMEEAIESLLIALFTGGHIIMEGVPGLAKTLLAKSFALSLGLNFKRIQFTVDILPSDIIGGLVFNRKSGELEFRPGPIFANVVLIDEINRAPPRSQSALLEAMQERQVTVEGVSYRLPEPFLVIATQNPIELEGTFPLPEAEVDRFMMRVIVSYPTPEEERQILAMKNVLGDDIPINPVVDKQSINRAVEEVRNVTVAPDVIKYIVDISSVSRGDSRLTIGASPRAEIALLYASKALAAINGRRYVIPDDVKKVFFRVVNHRLQPKPEYSSLSRTPDYAFVTSLVKEYLNSVEVPV</sequence>
<gene>
    <name evidence="4" type="ORF">ENM11_05310</name>
</gene>
<dbReference type="PANTHER" id="PTHR42759">
    <property type="entry name" value="MOXR FAMILY PROTEIN"/>
    <property type="match status" value="1"/>
</dbReference>
<keyword evidence="1" id="KW-0547">Nucleotide-binding</keyword>
<feature type="domain" description="AAA+ ATPase" evidence="3">
    <location>
        <begin position="38"/>
        <end position="179"/>
    </location>
</feature>
<comment type="caution">
    <text evidence="4">The sequence shown here is derived from an EMBL/GenBank/DDBJ whole genome shotgun (WGS) entry which is preliminary data.</text>
</comment>
<evidence type="ECO:0000256" key="2">
    <source>
        <dbReference type="ARBA" id="ARBA00022840"/>
    </source>
</evidence>
<accession>A0A7C5QNH7</accession>
<name>A0A7C5QNH7_CALS0</name>
<dbReference type="InterPro" id="IPR050764">
    <property type="entry name" value="CbbQ/NirQ/NorQ/GpvN"/>
</dbReference>
<protein>
    <submittedName>
        <fullName evidence="4">MoxR family ATPase</fullName>
    </submittedName>
</protein>
<dbReference type="CDD" id="cd00009">
    <property type="entry name" value="AAA"/>
    <property type="match status" value="1"/>
</dbReference>
<reference evidence="4" key="1">
    <citation type="journal article" date="2020" name="mSystems">
        <title>Genome- and Community-Level Interaction Insights into Carbon Utilization and Element Cycling Functions of Hydrothermarchaeota in Hydrothermal Sediment.</title>
        <authorList>
            <person name="Zhou Z."/>
            <person name="Liu Y."/>
            <person name="Xu W."/>
            <person name="Pan J."/>
            <person name="Luo Z.H."/>
            <person name="Li M."/>
        </authorList>
    </citation>
    <scope>NUCLEOTIDE SEQUENCE [LARGE SCALE GENOMIC DNA]</scope>
    <source>
        <strain evidence="4">SpSt-1056</strain>
    </source>
</reference>
<dbReference type="PANTHER" id="PTHR42759:SF1">
    <property type="entry name" value="MAGNESIUM-CHELATASE SUBUNIT CHLD"/>
    <property type="match status" value="1"/>
</dbReference>
<dbReference type="Gene3D" id="1.10.8.80">
    <property type="entry name" value="Magnesium chelatase subunit I, C-Terminal domain"/>
    <property type="match status" value="1"/>
</dbReference>
<dbReference type="InterPro" id="IPR041628">
    <property type="entry name" value="ChlI/MoxR_AAA_lid"/>
</dbReference>
<dbReference type="PIRSF" id="PIRSF002849">
    <property type="entry name" value="AAA_ATPase_chaperone_MoxR_prd"/>
    <property type="match status" value="1"/>
</dbReference>
<organism evidence="4">
    <name type="scientific">Caldiarchaeum subterraneum</name>
    <dbReference type="NCBI Taxonomy" id="311458"/>
    <lineage>
        <taxon>Archaea</taxon>
        <taxon>Nitrososphaerota</taxon>
        <taxon>Candidatus Caldarchaeales</taxon>
        <taxon>Candidatus Caldarchaeaceae</taxon>
        <taxon>Candidatus Caldarchaeum</taxon>
    </lineage>
</organism>
<dbReference type="InterPro" id="IPR027417">
    <property type="entry name" value="P-loop_NTPase"/>
</dbReference>
<dbReference type="Pfam" id="PF07726">
    <property type="entry name" value="AAA_3"/>
    <property type="match status" value="1"/>
</dbReference>
<evidence type="ECO:0000259" key="3">
    <source>
        <dbReference type="SMART" id="SM00382"/>
    </source>
</evidence>
<dbReference type="FunFam" id="3.40.50.300:FF:000640">
    <property type="entry name" value="MoxR family ATPase"/>
    <property type="match status" value="1"/>
</dbReference>
<dbReference type="InterPro" id="IPR011703">
    <property type="entry name" value="ATPase_AAA-3"/>
</dbReference>